<dbReference type="EMBL" id="CP002838">
    <property type="protein sequence ID" value="AEM38270.1"/>
    <property type="molecule type" value="Genomic_DNA"/>
</dbReference>
<evidence type="ECO:0000313" key="6">
    <source>
        <dbReference type="Proteomes" id="UP000001037"/>
    </source>
</evidence>
<dbReference type="KEGG" id="pfm:Pyrfu_0398"/>
<dbReference type="SUPFAM" id="SSF52540">
    <property type="entry name" value="P-loop containing nucleoside triphosphate hydrolases"/>
    <property type="match status" value="1"/>
</dbReference>
<dbReference type="GO" id="GO:0006289">
    <property type="term" value="P:nucleotide-excision repair"/>
    <property type="evidence" value="ECO:0007669"/>
    <property type="project" value="TreeGrafter"/>
</dbReference>
<dbReference type="Pfam" id="PF00271">
    <property type="entry name" value="Helicase_C"/>
    <property type="match status" value="1"/>
</dbReference>
<dbReference type="PANTHER" id="PTHR47957">
    <property type="entry name" value="ATP-DEPENDENT HELICASE HRQ1"/>
    <property type="match status" value="1"/>
</dbReference>
<evidence type="ECO:0000256" key="2">
    <source>
        <dbReference type="ARBA" id="ARBA00022840"/>
    </source>
</evidence>
<keyword evidence="6" id="KW-1185">Reference proteome</keyword>
<dbReference type="SMART" id="SM00490">
    <property type="entry name" value="HELICc"/>
    <property type="match status" value="1"/>
</dbReference>
<dbReference type="InterPro" id="IPR014001">
    <property type="entry name" value="Helicase_ATP-bd"/>
</dbReference>
<accession>G0EG22</accession>
<evidence type="ECO:0000313" key="5">
    <source>
        <dbReference type="EMBL" id="AEM38270.1"/>
    </source>
</evidence>
<dbReference type="PROSITE" id="PS51192">
    <property type="entry name" value="HELICASE_ATP_BIND_1"/>
    <property type="match status" value="1"/>
</dbReference>
<keyword evidence="5" id="KW-0347">Helicase</keyword>
<dbReference type="GO" id="GO:0043138">
    <property type="term" value="F:3'-5' DNA helicase activity"/>
    <property type="evidence" value="ECO:0007669"/>
    <property type="project" value="TreeGrafter"/>
</dbReference>
<dbReference type="GO" id="GO:0036297">
    <property type="term" value="P:interstrand cross-link repair"/>
    <property type="evidence" value="ECO:0007669"/>
    <property type="project" value="TreeGrafter"/>
</dbReference>
<feature type="domain" description="Helicase ATP-binding" evidence="3">
    <location>
        <begin position="58"/>
        <end position="234"/>
    </location>
</feature>
<name>G0EG22_PYRF1</name>
<evidence type="ECO:0000259" key="4">
    <source>
        <dbReference type="PROSITE" id="PS51194"/>
    </source>
</evidence>
<dbReference type="OrthoDB" id="36796at2157"/>
<evidence type="ECO:0000256" key="1">
    <source>
        <dbReference type="ARBA" id="ARBA00022741"/>
    </source>
</evidence>
<keyword evidence="5" id="KW-0378">Hydrolase</keyword>
<dbReference type="RefSeq" id="WP_014025947.1">
    <property type="nucleotide sequence ID" value="NC_015931.1"/>
</dbReference>
<dbReference type="Proteomes" id="UP000001037">
    <property type="component" value="Chromosome"/>
</dbReference>
<keyword evidence="1" id="KW-0547">Nucleotide-binding</keyword>
<gene>
    <name evidence="5" type="ordered locus">Pyrfu_0398</name>
</gene>
<organism evidence="5 6">
    <name type="scientific">Pyrolobus fumarii (strain DSM 11204 / 1A)</name>
    <dbReference type="NCBI Taxonomy" id="694429"/>
    <lineage>
        <taxon>Archaea</taxon>
        <taxon>Thermoproteota</taxon>
        <taxon>Thermoprotei</taxon>
        <taxon>Desulfurococcales</taxon>
        <taxon>Pyrodictiaceae</taxon>
        <taxon>Pyrolobus</taxon>
    </lineage>
</organism>
<dbReference type="Pfam" id="PF00270">
    <property type="entry name" value="DEAD"/>
    <property type="match status" value="1"/>
</dbReference>
<dbReference type="eggNOG" id="arCOG00555">
    <property type="taxonomic scope" value="Archaea"/>
</dbReference>
<proteinExistence type="predicted"/>
<dbReference type="PANTHER" id="PTHR47957:SF3">
    <property type="entry name" value="ATP-DEPENDENT HELICASE HRQ1"/>
    <property type="match status" value="1"/>
</dbReference>
<dbReference type="InterPro" id="IPR027417">
    <property type="entry name" value="P-loop_NTPase"/>
</dbReference>
<dbReference type="PROSITE" id="PS51194">
    <property type="entry name" value="HELICASE_CTER"/>
    <property type="match status" value="1"/>
</dbReference>
<dbReference type="GO" id="GO:0003676">
    <property type="term" value="F:nucleic acid binding"/>
    <property type="evidence" value="ECO:0007669"/>
    <property type="project" value="InterPro"/>
</dbReference>
<protein>
    <submittedName>
        <fullName evidence="5">DEAD/DEAH box helicase domain protein</fullName>
    </submittedName>
</protein>
<dbReference type="AlphaFoldDB" id="G0EG22"/>
<dbReference type="GeneID" id="11140045"/>
<keyword evidence="2" id="KW-0067">ATP-binding</keyword>
<dbReference type="GO" id="GO:0005524">
    <property type="term" value="F:ATP binding"/>
    <property type="evidence" value="ECO:0007669"/>
    <property type="project" value="UniProtKB-KW"/>
</dbReference>
<dbReference type="HOGENOM" id="CLU_312314_0_0_2"/>
<dbReference type="STRING" id="694429.Pyrfu_0398"/>
<reference evidence="5 6" key="1">
    <citation type="journal article" date="2011" name="Stand. Genomic Sci.">
        <title>Complete genome sequence of the hyperthermophilic chemolithoautotroph Pyrolobus fumarii type strain (1A).</title>
        <authorList>
            <person name="Anderson I."/>
            <person name="Goker M."/>
            <person name="Nolan M."/>
            <person name="Lucas S."/>
            <person name="Hammon N."/>
            <person name="Deshpande S."/>
            <person name="Cheng J.F."/>
            <person name="Tapia R."/>
            <person name="Han C."/>
            <person name="Goodwin L."/>
            <person name="Pitluck S."/>
            <person name="Huntemann M."/>
            <person name="Liolios K."/>
            <person name="Ivanova N."/>
            <person name="Pagani I."/>
            <person name="Mavromatis K."/>
            <person name="Ovchinikova G."/>
            <person name="Pati A."/>
            <person name="Chen A."/>
            <person name="Palaniappan K."/>
            <person name="Land M."/>
            <person name="Hauser L."/>
            <person name="Brambilla E.M."/>
            <person name="Huber H."/>
            <person name="Yasawong M."/>
            <person name="Rohde M."/>
            <person name="Spring S."/>
            <person name="Abt B."/>
            <person name="Sikorski J."/>
            <person name="Wirth R."/>
            <person name="Detter J.C."/>
            <person name="Woyke T."/>
            <person name="Bristow J."/>
            <person name="Eisen J.A."/>
            <person name="Markowitz V."/>
            <person name="Hugenholtz P."/>
            <person name="Kyrpides N.C."/>
            <person name="Klenk H.P."/>
            <person name="Lapidus A."/>
        </authorList>
    </citation>
    <scope>NUCLEOTIDE SEQUENCE [LARGE SCALE GENOMIC DNA]</scope>
    <source>
        <strain evidence="6">DSM 11204 / 1A</strain>
    </source>
</reference>
<feature type="domain" description="Helicase C-terminal" evidence="4">
    <location>
        <begin position="323"/>
        <end position="480"/>
    </location>
</feature>
<sequence length="1033" mass="115976">MPIDTRLLLEKLGYSYEFLSEPASSPSFSSKRFEEIHERFSNTRLRGRRLYRHQLETLEALTEGCNVILVAGTGSGKTEAWFMYTALAVRSGLEPRVLALYPTLALAHDQVARLREYGEATGVKVVALDAGERERLERSLGRAGLRRVISEAHVVATNPAFLLQEVKRLGEGRDPILKPFIENPWLIVIDELDFYSPRGVALIDAMLRIIAMVSKVKPRVAVLTATLANPEELAKHLRSVTGRCTRIVRGEPFRVENRVYIVLGKDLEALRKLIKEKVRGSEDRLPRDILEALSDPERFRKEAYRVTGALRGLGFDVPSPSIDITEILASYVEDDGVTLVFTRSIAVAERLARRLREKLGDKAELVAAHHHLVPREERRRVEEAARQGRVKIIFSPRTLAQGVDIGTVVRVVHYGLPEDVREFLQREGRKGRRPDIPFTETVIIPAGFWDRELLGKGVDALREWLSMPLERVIVNPDNLYASLFTGMWKLRRRLYDHLDEREKTALKAAGVLGDDGRVNERRLKWVWERLNFYEFGPPYGIKRYLVHRDGRMEPLEPIGFCDLVEHFQQGCIDLANEAIVTGFRRGGRGHVTAVIEEPIGEVDLHKYPALADALEEYELLKRRWGEEPNVKRDILRGALVSQAVAVVYPPKRGFGRLIKIPNRVIWVVYGEKPLVVRGPKGETIVTDRRGAVYVTGETAGVYTDYTYGVTIELPPWEDPSLARIGLALLNIVLRRKFGIAFETIMYSVERLGDYKAISLHEPEAAGIIERLDWREVLKAVREYEPSGLDTALLALIDEVAYAEFLGKSLDWSVAKTAAERMASIIANALSKREVIEVAGVKLELVKPGPEHKILAVGVALEEASAPRGLLALALFDGENMHKWSGEVYLLPGVRPPDDLRTLELLAQDLVDYEGYKLVVPSRESIETLRKGGLRLLPRLAAEALDAREVWREAGLPEELQPLAVRAAAERLGWSMPDPAELAANAAEALQKGWRRKALEALEKAAEATARIVYLTALLAKRASRDNNRGSNAG</sequence>
<dbReference type="Gene3D" id="3.40.50.300">
    <property type="entry name" value="P-loop containing nucleotide triphosphate hydrolases"/>
    <property type="match status" value="2"/>
</dbReference>
<dbReference type="InParanoid" id="G0EG22"/>
<dbReference type="InterPro" id="IPR011545">
    <property type="entry name" value="DEAD/DEAH_box_helicase_dom"/>
</dbReference>
<dbReference type="InterPro" id="IPR001650">
    <property type="entry name" value="Helicase_C-like"/>
</dbReference>
<evidence type="ECO:0000259" key="3">
    <source>
        <dbReference type="PROSITE" id="PS51192"/>
    </source>
</evidence>
<dbReference type="SMART" id="SM00487">
    <property type="entry name" value="DEXDc"/>
    <property type="match status" value="1"/>
</dbReference>